<dbReference type="InterPro" id="IPR057670">
    <property type="entry name" value="SH3_retrovirus"/>
</dbReference>
<evidence type="ECO:0000256" key="10">
    <source>
        <dbReference type="ARBA" id="ARBA00023172"/>
    </source>
</evidence>
<evidence type="ECO:0000256" key="7">
    <source>
        <dbReference type="ARBA" id="ARBA00022908"/>
    </source>
</evidence>
<dbReference type="EMBL" id="AVOT02008769">
    <property type="protein sequence ID" value="MBW0486680.1"/>
    <property type="molecule type" value="Genomic_DNA"/>
</dbReference>
<evidence type="ECO:0000259" key="13">
    <source>
        <dbReference type="Pfam" id="PF25597"/>
    </source>
</evidence>
<protein>
    <recommendedName>
        <fullName evidence="16">Reverse transcriptase Ty1/copia-type domain-containing protein</fullName>
    </recommendedName>
</protein>
<dbReference type="Pfam" id="PF25597">
    <property type="entry name" value="SH3_retrovirus"/>
    <property type="match status" value="1"/>
</dbReference>
<evidence type="ECO:0000256" key="6">
    <source>
        <dbReference type="ARBA" id="ARBA00022842"/>
    </source>
</evidence>
<evidence type="ECO:0000313" key="14">
    <source>
        <dbReference type="EMBL" id="MBW0486680.1"/>
    </source>
</evidence>
<evidence type="ECO:0000256" key="4">
    <source>
        <dbReference type="ARBA" id="ARBA00022759"/>
    </source>
</evidence>
<keyword evidence="5" id="KW-0378">Hydrolase</keyword>
<evidence type="ECO:0000256" key="3">
    <source>
        <dbReference type="ARBA" id="ARBA00022723"/>
    </source>
</evidence>
<proteinExistence type="predicted"/>
<keyword evidence="9" id="KW-0808">Transferase</keyword>
<keyword evidence="3" id="KW-0479">Metal-binding</keyword>
<dbReference type="PANTHER" id="PTHR42648:SF11">
    <property type="entry name" value="TRANSPOSON TY4-P GAG-POL POLYPROTEIN"/>
    <property type="match status" value="1"/>
</dbReference>
<dbReference type="GO" id="GO:0004519">
    <property type="term" value="F:endonuclease activity"/>
    <property type="evidence" value="ECO:0007669"/>
    <property type="project" value="UniProtKB-KW"/>
</dbReference>
<dbReference type="GO" id="GO:0006310">
    <property type="term" value="P:DNA recombination"/>
    <property type="evidence" value="ECO:0007669"/>
    <property type="project" value="UniProtKB-KW"/>
</dbReference>
<evidence type="ECO:0000256" key="8">
    <source>
        <dbReference type="ARBA" id="ARBA00022918"/>
    </source>
</evidence>
<dbReference type="AlphaFoldDB" id="A0A9Q3CPB0"/>
<name>A0A9Q3CPB0_9BASI</name>
<dbReference type="OrthoDB" id="3344688at2759"/>
<evidence type="ECO:0000256" key="1">
    <source>
        <dbReference type="ARBA" id="ARBA00022695"/>
    </source>
</evidence>
<feature type="domain" description="Reverse transcriptase Ty1/copia-type" evidence="12">
    <location>
        <begin position="229"/>
        <end position="458"/>
    </location>
</feature>
<keyword evidence="1" id="KW-0548">Nucleotidyltransferase</keyword>
<evidence type="ECO:0008006" key="16">
    <source>
        <dbReference type="Google" id="ProtNLM"/>
    </source>
</evidence>
<comment type="caution">
    <text evidence="14">The sequence shown here is derived from an EMBL/GenBank/DDBJ whole genome shotgun (WGS) entry which is preliminary data.</text>
</comment>
<feature type="domain" description="Retroviral polymerase SH3-like" evidence="13">
    <location>
        <begin position="55"/>
        <end position="115"/>
    </location>
</feature>
<keyword evidence="4" id="KW-0255">Endonuclease</keyword>
<keyword evidence="11" id="KW-0511">Multifunctional enzyme</keyword>
<accession>A0A9Q3CPB0</accession>
<keyword evidence="2" id="KW-0540">Nuclease</keyword>
<gene>
    <name evidence="14" type="ORF">O181_026395</name>
</gene>
<dbReference type="Proteomes" id="UP000765509">
    <property type="component" value="Unassembled WGS sequence"/>
</dbReference>
<dbReference type="GO" id="GO:0003964">
    <property type="term" value="F:RNA-directed DNA polymerase activity"/>
    <property type="evidence" value="ECO:0007669"/>
    <property type="project" value="UniProtKB-KW"/>
</dbReference>
<dbReference type="Pfam" id="PF07727">
    <property type="entry name" value="RVT_2"/>
    <property type="match status" value="1"/>
</dbReference>
<dbReference type="GO" id="GO:0016787">
    <property type="term" value="F:hydrolase activity"/>
    <property type="evidence" value="ECO:0007669"/>
    <property type="project" value="UniProtKB-KW"/>
</dbReference>
<organism evidence="14 15">
    <name type="scientific">Austropuccinia psidii MF-1</name>
    <dbReference type="NCBI Taxonomy" id="1389203"/>
    <lineage>
        <taxon>Eukaryota</taxon>
        <taxon>Fungi</taxon>
        <taxon>Dikarya</taxon>
        <taxon>Basidiomycota</taxon>
        <taxon>Pucciniomycotina</taxon>
        <taxon>Pucciniomycetes</taxon>
        <taxon>Pucciniales</taxon>
        <taxon>Sphaerophragmiaceae</taxon>
        <taxon>Austropuccinia</taxon>
    </lineage>
</organism>
<evidence type="ECO:0000259" key="12">
    <source>
        <dbReference type="Pfam" id="PF07727"/>
    </source>
</evidence>
<evidence type="ECO:0000256" key="5">
    <source>
        <dbReference type="ARBA" id="ARBA00022801"/>
    </source>
</evidence>
<keyword evidence="10" id="KW-0233">DNA recombination</keyword>
<reference evidence="14" key="1">
    <citation type="submission" date="2021-03" db="EMBL/GenBank/DDBJ databases">
        <title>Draft genome sequence of rust myrtle Austropuccinia psidii MF-1, a brazilian biotype.</title>
        <authorList>
            <person name="Quecine M.C."/>
            <person name="Pachon D.M.R."/>
            <person name="Bonatelli M.L."/>
            <person name="Correr F.H."/>
            <person name="Franceschini L.M."/>
            <person name="Leite T.F."/>
            <person name="Margarido G.R.A."/>
            <person name="Almeida C.A."/>
            <person name="Ferrarezi J.A."/>
            <person name="Labate C.A."/>
        </authorList>
    </citation>
    <scope>NUCLEOTIDE SEQUENCE</scope>
    <source>
        <strain evidence="14">MF-1</strain>
    </source>
</reference>
<dbReference type="InterPro" id="IPR013103">
    <property type="entry name" value="RVT_2"/>
</dbReference>
<evidence type="ECO:0000256" key="9">
    <source>
        <dbReference type="ARBA" id="ARBA00022932"/>
    </source>
</evidence>
<keyword evidence="8" id="KW-0695">RNA-directed DNA polymerase</keyword>
<evidence type="ECO:0000256" key="2">
    <source>
        <dbReference type="ARBA" id="ARBA00022722"/>
    </source>
</evidence>
<evidence type="ECO:0000256" key="11">
    <source>
        <dbReference type="ARBA" id="ARBA00023268"/>
    </source>
</evidence>
<dbReference type="GO" id="GO:0003887">
    <property type="term" value="F:DNA-directed DNA polymerase activity"/>
    <property type="evidence" value="ECO:0007669"/>
    <property type="project" value="UniProtKB-KW"/>
</dbReference>
<dbReference type="GO" id="GO:0046872">
    <property type="term" value="F:metal ion binding"/>
    <property type="evidence" value="ECO:0007669"/>
    <property type="project" value="UniProtKB-KW"/>
</dbReference>
<keyword evidence="9" id="KW-0239">DNA-directed DNA polymerase</keyword>
<keyword evidence="15" id="KW-1185">Reference proteome</keyword>
<dbReference type="InterPro" id="IPR039537">
    <property type="entry name" value="Retrotran_Ty1/copia-like"/>
</dbReference>
<evidence type="ECO:0000313" key="15">
    <source>
        <dbReference type="Proteomes" id="UP000765509"/>
    </source>
</evidence>
<dbReference type="GO" id="GO:0015074">
    <property type="term" value="P:DNA integration"/>
    <property type="evidence" value="ECO:0007669"/>
    <property type="project" value="UniProtKB-KW"/>
</dbReference>
<sequence length="484" mass="55780">MFNASKLPKHYWAEVVSTVTLSFNYAPTLSRHNHSPYALWMKLAPRIEKLQVFGCQAFVMTPKEHQEWKLCPSTAEGILLRYENSTYWILQLLDRKVVISKHIRFNESIFPELKKQDGDICFINVTWNEIEGQAVVDEAPPVKEIASLPPTSIQTKLPVWIKVIGPQHPTLVCSDIDQQKILIYSRQAGALLMAADETPRTFKAAISCKAKEVWMTAISKELLSMQQLKVWVVVDLDLSYKLVGTTWVFKTKNNHINEINEHKAHRCTQGFIQAAGVDFERTYSPTGRLNSLRTLIAFVDCNNLLFHQINVKSAFLNTPLSKTVYLSLPQGHKQDKGKFCLCLNKAIYWLKQEPLAWYERLKSWLLHVGFEAFILDPCIFHQKGEHPLWLYAHMDNIAIFRKEVEGYETQIFANFEIKDFGVANLILGVEISQEAGYITLDQQHYTESPLELYGMAESRQFLLLWFQIATLSRLPWRKCLNSTL</sequence>
<keyword evidence="6" id="KW-0460">Magnesium</keyword>
<keyword evidence="7" id="KW-0229">DNA integration</keyword>
<dbReference type="PANTHER" id="PTHR42648">
    <property type="entry name" value="TRANSPOSASE, PUTATIVE-RELATED"/>
    <property type="match status" value="1"/>
</dbReference>